<evidence type="ECO:0000313" key="1">
    <source>
        <dbReference type="EMBL" id="QHT13509.1"/>
    </source>
</evidence>
<reference evidence="1" key="1">
    <citation type="journal article" date="2020" name="Nature">
        <title>Giant virus diversity and host interactions through global metagenomics.</title>
        <authorList>
            <person name="Schulz F."/>
            <person name="Roux S."/>
            <person name="Paez-Espino D."/>
            <person name="Jungbluth S."/>
            <person name="Walsh D.A."/>
            <person name="Denef V.J."/>
            <person name="McMahon K.D."/>
            <person name="Konstantinidis K.T."/>
            <person name="Eloe-Fadrosh E.A."/>
            <person name="Kyrpides N.C."/>
            <person name="Woyke T."/>
        </authorList>
    </citation>
    <scope>NUCLEOTIDE SEQUENCE</scope>
    <source>
        <strain evidence="1">GVMAG-M-3300023174-131</strain>
    </source>
</reference>
<protein>
    <submittedName>
        <fullName evidence="1">Uncharacterized protein</fullName>
    </submittedName>
</protein>
<proteinExistence type="predicted"/>
<sequence length="199" mass="23099">MSFNRIKYDNEAYDLKMERSTIPGDYRLFMGYNENCEKCFSYDGPRNAKTDVSLNTNANNQWPDITEVESHITNRVNKLIDFNNYGKNDSYKKFNIVNKNVCKDTLISQDTRFTNPIEAYRGMDLTAYHYNPFLYVNSQCEILDDRIGLNSRNHVKDTFVVTRPVPVDQNVFLPNENNTPGINVNIIDNTSNNIDVCKH</sequence>
<accession>A0A6C0DC37</accession>
<organism evidence="1">
    <name type="scientific">viral metagenome</name>
    <dbReference type="NCBI Taxonomy" id="1070528"/>
    <lineage>
        <taxon>unclassified sequences</taxon>
        <taxon>metagenomes</taxon>
        <taxon>organismal metagenomes</taxon>
    </lineage>
</organism>
<name>A0A6C0DC37_9ZZZZ</name>
<dbReference type="AlphaFoldDB" id="A0A6C0DC37"/>
<dbReference type="EMBL" id="MN739572">
    <property type="protein sequence ID" value="QHT13509.1"/>
    <property type="molecule type" value="Genomic_DNA"/>
</dbReference>